<feature type="domain" description="POLO box" evidence="11">
    <location>
        <begin position="478"/>
        <end position="560"/>
    </location>
</feature>
<evidence type="ECO:0000256" key="1">
    <source>
        <dbReference type="ARBA" id="ARBA00012424"/>
    </source>
</evidence>
<dbReference type="InterPro" id="IPR033695">
    <property type="entry name" value="POLO_box_2"/>
</dbReference>
<feature type="domain" description="Protein kinase" evidence="10">
    <location>
        <begin position="24"/>
        <end position="273"/>
    </location>
</feature>
<evidence type="ECO:0000256" key="4">
    <source>
        <dbReference type="ARBA" id="ARBA00022737"/>
    </source>
</evidence>
<dbReference type="PROSITE" id="PS50011">
    <property type="entry name" value="PROTEIN_KINASE_DOM"/>
    <property type="match status" value="1"/>
</dbReference>
<dbReference type="Pfam" id="PF00659">
    <property type="entry name" value="POLO_box"/>
    <property type="match status" value="2"/>
</dbReference>
<dbReference type="GO" id="GO:0000922">
    <property type="term" value="C:spindle pole"/>
    <property type="evidence" value="ECO:0007669"/>
    <property type="project" value="TreeGrafter"/>
</dbReference>
<keyword evidence="3" id="KW-0808">Transferase</keyword>
<keyword evidence="6" id="KW-0418">Kinase</keyword>
<evidence type="ECO:0000256" key="5">
    <source>
        <dbReference type="ARBA" id="ARBA00022741"/>
    </source>
</evidence>
<organism evidence="12 13">
    <name type="scientific">Strongyloides papillosus</name>
    <name type="common">Intestinal threadworm</name>
    <dbReference type="NCBI Taxonomy" id="174720"/>
    <lineage>
        <taxon>Eukaryota</taxon>
        <taxon>Metazoa</taxon>
        <taxon>Ecdysozoa</taxon>
        <taxon>Nematoda</taxon>
        <taxon>Chromadorea</taxon>
        <taxon>Rhabditida</taxon>
        <taxon>Tylenchina</taxon>
        <taxon>Panagrolaimomorpha</taxon>
        <taxon>Strongyloidoidea</taxon>
        <taxon>Strongyloididae</taxon>
        <taxon>Strongyloides</taxon>
    </lineage>
</organism>
<reference evidence="13" key="1">
    <citation type="submission" date="2017-02" db="UniProtKB">
        <authorList>
            <consortium name="WormBaseParasite"/>
        </authorList>
    </citation>
    <scope>IDENTIFICATION</scope>
</reference>
<dbReference type="Proteomes" id="UP000046392">
    <property type="component" value="Unplaced"/>
</dbReference>
<dbReference type="PROSITE" id="PS00108">
    <property type="entry name" value="PROTEIN_KINASE_ST"/>
    <property type="match status" value="1"/>
</dbReference>
<dbReference type="SUPFAM" id="SSF56112">
    <property type="entry name" value="Protein kinase-like (PK-like)"/>
    <property type="match status" value="1"/>
</dbReference>
<dbReference type="CDD" id="cd13117">
    <property type="entry name" value="POLO_box_2"/>
    <property type="match status" value="1"/>
</dbReference>
<evidence type="ECO:0000259" key="10">
    <source>
        <dbReference type="PROSITE" id="PS50011"/>
    </source>
</evidence>
<dbReference type="SMART" id="SM00220">
    <property type="entry name" value="S_TKc"/>
    <property type="match status" value="1"/>
</dbReference>
<dbReference type="GO" id="GO:0005524">
    <property type="term" value="F:ATP binding"/>
    <property type="evidence" value="ECO:0007669"/>
    <property type="project" value="UniProtKB-KW"/>
</dbReference>
<comment type="catalytic activity">
    <reaction evidence="9">
        <text>L-seryl-[protein] + ATP = O-phospho-L-seryl-[protein] + ADP + H(+)</text>
        <dbReference type="Rhea" id="RHEA:17989"/>
        <dbReference type="Rhea" id="RHEA-COMP:9863"/>
        <dbReference type="Rhea" id="RHEA-COMP:11604"/>
        <dbReference type="ChEBI" id="CHEBI:15378"/>
        <dbReference type="ChEBI" id="CHEBI:29999"/>
        <dbReference type="ChEBI" id="CHEBI:30616"/>
        <dbReference type="ChEBI" id="CHEBI:83421"/>
        <dbReference type="ChEBI" id="CHEBI:456216"/>
        <dbReference type="EC" id="2.7.11.21"/>
    </reaction>
</comment>
<evidence type="ECO:0000256" key="9">
    <source>
        <dbReference type="ARBA" id="ARBA00048347"/>
    </source>
</evidence>
<dbReference type="PANTHER" id="PTHR24345">
    <property type="entry name" value="SERINE/THREONINE-PROTEIN KINASE PLK"/>
    <property type="match status" value="1"/>
</dbReference>
<evidence type="ECO:0000256" key="8">
    <source>
        <dbReference type="ARBA" id="ARBA00047802"/>
    </source>
</evidence>
<keyword evidence="5" id="KW-0547">Nucleotide-binding</keyword>
<dbReference type="InterPro" id="IPR011009">
    <property type="entry name" value="Kinase-like_dom_sf"/>
</dbReference>
<dbReference type="WBParaSite" id="SPAL_0000592100.1">
    <property type="protein sequence ID" value="SPAL_0000592100.1"/>
    <property type="gene ID" value="SPAL_0000592100"/>
</dbReference>
<dbReference type="GO" id="GO:0005737">
    <property type="term" value="C:cytoplasm"/>
    <property type="evidence" value="ECO:0007669"/>
    <property type="project" value="TreeGrafter"/>
</dbReference>
<dbReference type="GO" id="GO:0005634">
    <property type="term" value="C:nucleus"/>
    <property type="evidence" value="ECO:0007669"/>
    <property type="project" value="TreeGrafter"/>
</dbReference>
<keyword evidence="2" id="KW-0723">Serine/threonine-protein kinase</keyword>
<evidence type="ECO:0000313" key="13">
    <source>
        <dbReference type="WBParaSite" id="SPAL_0000592100.1"/>
    </source>
</evidence>
<accession>A0A0N5BIZ2</accession>
<keyword evidence="12" id="KW-1185">Reference proteome</keyword>
<dbReference type="GO" id="GO:0004674">
    <property type="term" value="F:protein serine/threonine kinase activity"/>
    <property type="evidence" value="ECO:0007669"/>
    <property type="project" value="UniProtKB-KW"/>
</dbReference>
<dbReference type="EC" id="2.7.11.21" evidence="1"/>
<evidence type="ECO:0000256" key="3">
    <source>
        <dbReference type="ARBA" id="ARBA00022679"/>
    </source>
</evidence>
<dbReference type="AlphaFoldDB" id="A0A0N5BIZ2"/>
<dbReference type="InterPro" id="IPR036947">
    <property type="entry name" value="POLO_box_dom_sf"/>
</dbReference>
<dbReference type="Gene3D" id="3.30.1120.30">
    <property type="entry name" value="POLO box domain"/>
    <property type="match status" value="2"/>
</dbReference>
<dbReference type="InterPro" id="IPR000959">
    <property type="entry name" value="POLO_box_dom"/>
</dbReference>
<dbReference type="InterPro" id="IPR000719">
    <property type="entry name" value="Prot_kinase_dom"/>
</dbReference>
<dbReference type="GO" id="GO:0000776">
    <property type="term" value="C:kinetochore"/>
    <property type="evidence" value="ECO:0007669"/>
    <property type="project" value="TreeGrafter"/>
</dbReference>
<dbReference type="CDD" id="cd13118">
    <property type="entry name" value="POLO_box_1"/>
    <property type="match status" value="1"/>
</dbReference>
<dbReference type="GO" id="GO:0007052">
    <property type="term" value="P:mitotic spindle organization"/>
    <property type="evidence" value="ECO:0007669"/>
    <property type="project" value="TreeGrafter"/>
</dbReference>
<evidence type="ECO:0000313" key="12">
    <source>
        <dbReference type="Proteomes" id="UP000046392"/>
    </source>
</evidence>
<dbReference type="PANTHER" id="PTHR24345:SF0">
    <property type="entry name" value="CELL CYCLE SERINE_THREONINE-PROTEIN KINASE CDC5_MSD2"/>
    <property type="match status" value="1"/>
</dbReference>
<proteinExistence type="predicted"/>
<dbReference type="STRING" id="174720.A0A0N5BIZ2"/>
<dbReference type="InterPro" id="IPR008271">
    <property type="entry name" value="Ser/Thr_kinase_AS"/>
</dbReference>
<dbReference type="PROSITE" id="PS50078">
    <property type="entry name" value="POLO_BOX"/>
    <property type="match status" value="2"/>
</dbReference>
<evidence type="ECO:0000256" key="2">
    <source>
        <dbReference type="ARBA" id="ARBA00022527"/>
    </source>
</evidence>
<name>A0A0N5BIZ2_STREA</name>
<protein>
    <recommendedName>
        <fullName evidence="1">polo kinase</fullName>
        <ecNumber evidence="1">2.7.11.21</ecNumber>
    </recommendedName>
</protein>
<evidence type="ECO:0000259" key="11">
    <source>
        <dbReference type="PROSITE" id="PS50078"/>
    </source>
</evidence>
<keyword evidence="4" id="KW-0677">Repeat</keyword>
<dbReference type="Pfam" id="PF00069">
    <property type="entry name" value="Pkinase"/>
    <property type="match status" value="1"/>
</dbReference>
<comment type="catalytic activity">
    <reaction evidence="8">
        <text>L-threonyl-[protein] + ATP = O-phospho-L-threonyl-[protein] + ADP + H(+)</text>
        <dbReference type="Rhea" id="RHEA:46608"/>
        <dbReference type="Rhea" id="RHEA-COMP:11060"/>
        <dbReference type="Rhea" id="RHEA-COMP:11605"/>
        <dbReference type="ChEBI" id="CHEBI:15378"/>
        <dbReference type="ChEBI" id="CHEBI:30013"/>
        <dbReference type="ChEBI" id="CHEBI:30616"/>
        <dbReference type="ChEBI" id="CHEBI:61977"/>
        <dbReference type="ChEBI" id="CHEBI:456216"/>
        <dbReference type="EC" id="2.7.11.21"/>
    </reaction>
</comment>
<dbReference type="InterPro" id="IPR033701">
    <property type="entry name" value="POLO_box_1"/>
</dbReference>
<dbReference type="Gene3D" id="1.10.510.10">
    <property type="entry name" value="Transferase(Phosphotransferase) domain 1"/>
    <property type="match status" value="1"/>
</dbReference>
<feature type="domain" description="POLO box" evidence="11">
    <location>
        <begin position="377"/>
        <end position="455"/>
    </location>
</feature>
<evidence type="ECO:0000256" key="7">
    <source>
        <dbReference type="ARBA" id="ARBA00022840"/>
    </source>
</evidence>
<evidence type="ECO:0000256" key="6">
    <source>
        <dbReference type="ARBA" id="ARBA00022777"/>
    </source>
</evidence>
<dbReference type="Gene3D" id="3.30.200.20">
    <property type="entry name" value="Phosphorylase Kinase, domain 1"/>
    <property type="match status" value="1"/>
</dbReference>
<dbReference type="SUPFAM" id="SSF82615">
    <property type="entry name" value="Polo-box domain"/>
    <property type="match status" value="2"/>
</dbReference>
<keyword evidence="7" id="KW-0067">ATP-binding</keyword>
<sequence length="581" mass="66860">MRNYEDSIKEVPKIIRDPETGTQYSRGELLESGGFGRCYLFTDLENKKKYAGKVVMRSGLSGMLNKVHQERNIHMSLEHPNILSMFCYIRCSTYICMTLELWDNTLGCVLERLKVLDEPSCRFVVREVACGISYLHENRIIHRDIKPANIFLTKDMDVKIGDFGVAVRHENSAEKIKKASGTAKFFAPESTGNSGYSFGVDVWALGVILYKIAAGCYPFDDKDMFELYEKIKNCNYNIPSKVPVHTGDMIRILLTRDPDSRPAIDDVLKHDYLNSNRLSRTLYITSCKDSHECDAIPLARCGNISKKDRKLDGNSGIENIFQEGFRISRRRLGSRIVERVEFDNAPENEYNPEKKLKLDIEVKTTIILEGIRRPKHFVARWVDNSKNYGLGYQLSDSSVGVLFIDNSCLVVDGAMENFQYIDRNGAREYFEYDKCPTELGSRFKLLEYFKNYMETYLIAVQPSEEQEGIKVVDKGIPILLKWGRNDRCICFILLNGVLQVNFLEEHTKVIISVPTKSLSIIDKDNKLKTYSYRGLVNGRMDEFMKEKMSYIKKIVDEWTSLKRKHEDDDVVLAKKSNNNNF</sequence>